<keyword evidence="7 9" id="KW-0472">Membrane</keyword>
<dbReference type="STRING" id="640948.SAMN05216238_105144"/>
<reference evidence="12" key="1">
    <citation type="submission" date="2016-10" db="EMBL/GenBank/DDBJ databases">
        <authorList>
            <person name="Varghese N."/>
            <person name="Submissions S."/>
        </authorList>
    </citation>
    <scope>NUCLEOTIDE SEQUENCE [LARGE SCALE GENOMIC DNA]</scope>
    <source>
        <strain evidence="12">DSM 22530</strain>
    </source>
</reference>
<keyword evidence="2" id="KW-0813">Transport</keyword>
<feature type="transmembrane region" description="Helical" evidence="9">
    <location>
        <begin position="46"/>
        <end position="64"/>
    </location>
</feature>
<feature type="transmembrane region" description="Helical" evidence="9">
    <location>
        <begin position="84"/>
        <end position="106"/>
    </location>
</feature>
<dbReference type="InterPro" id="IPR055348">
    <property type="entry name" value="DctQ"/>
</dbReference>
<comment type="subcellular location">
    <subcellularLocation>
        <location evidence="1">Cell inner membrane</location>
        <topology evidence="1">Multi-pass membrane protein</topology>
    </subcellularLocation>
</comment>
<evidence type="ECO:0000256" key="2">
    <source>
        <dbReference type="ARBA" id="ARBA00022448"/>
    </source>
</evidence>
<keyword evidence="12" id="KW-1185">Reference proteome</keyword>
<dbReference type="GO" id="GO:0015740">
    <property type="term" value="P:C4-dicarboxylate transport"/>
    <property type="evidence" value="ECO:0007669"/>
    <property type="project" value="TreeGrafter"/>
</dbReference>
<evidence type="ECO:0000256" key="6">
    <source>
        <dbReference type="ARBA" id="ARBA00022989"/>
    </source>
</evidence>
<evidence type="ECO:0000256" key="1">
    <source>
        <dbReference type="ARBA" id="ARBA00004429"/>
    </source>
</evidence>
<gene>
    <name evidence="11" type="ORF">SAMN05216238_105144</name>
</gene>
<evidence type="ECO:0000313" key="12">
    <source>
        <dbReference type="Proteomes" id="UP000199474"/>
    </source>
</evidence>
<dbReference type="PANTHER" id="PTHR35011:SF2">
    <property type="entry name" value="2,3-DIKETO-L-GULONATE TRAP TRANSPORTER SMALL PERMEASE PROTEIN YIAM"/>
    <property type="match status" value="1"/>
</dbReference>
<dbReference type="Pfam" id="PF04290">
    <property type="entry name" value="DctQ"/>
    <property type="match status" value="1"/>
</dbReference>
<feature type="transmembrane region" description="Helical" evidence="9">
    <location>
        <begin position="12"/>
        <end position="34"/>
    </location>
</feature>
<keyword evidence="4" id="KW-0997">Cell inner membrane</keyword>
<evidence type="ECO:0000256" key="3">
    <source>
        <dbReference type="ARBA" id="ARBA00022475"/>
    </source>
</evidence>
<comment type="similarity">
    <text evidence="8">Belongs to the TRAP transporter small permease family.</text>
</comment>
<name>A0A1I1W6V6_9BACI</name>
<dbReference type="InterPro" id="IPR007387">
    <property type="entry name" value="TRAP_DctQ"/>
</dbReference>
<dbReference type="EMBL" id="FOMR01000005">
    <property type="protein sequence ID" value="SFD88730.1"/>
    <property type="molecule type" value="Genomic_DNA"/>
</dbReference>
<dbReference type="GO" id="GO:0005886">
    <property type="term" value="C:plasma membrane"/>
    <property type="evidence" value="ECO:0007669"/>
    <property type="project" value="UniProtKB-SubCell"/>
</dbReference>
<evidence type="ECO:0000256" key="9">
    <source>
        <dbReference type="SAM" id="Phobius"/>
    </source>
</evidence>
<evidence type="ECO:0000313" key="11">
    <source>
        <dbReference type="EMBL" id="SFD88730.1"/>
    </source>
</evidence>
<organism evidence="11 12">
    <name type="scientific">Lentibacillus persicus</name>
    <dbReference type="NCBI Taxonomy" id="640948"/>
    <lineage>
        <taxon>Bacteria</taxon>
        <taxon>Bacillati</taxon>
        <taxon>Bacillota</taxon>
        <taxon>Bacilli</taxon>
        <taxon>Bacillales</taxon>
        <taxon>Bacillaceae</taxon>
        <taxon>Lentibacillus</taxon>
    </lineage>
</organism>
<dbReference type="Proteomes" id="UP000199474">
    <property type="component" value="Unassembled WGS sequence"/>
</dbReference>
<dbReference type="GO" id="GO:0022857">
    <property type="term" value="F:transmembrane transporter activity"/>
    <property type="evidence" value="ECO:0007669"/>
    <property type="project" value="TreeGrafter"/>
</dbReference>
<evidence type="ECO:0000256" key="8">
    <source>
        <dbReference type="ARBA" id="ARBA00038436"/>
    </source>
</evidence>
<evidence type="ECO:0000259" key="10">
    <source>
        <dbReference type="Pfam" id="PF04290"/>
    </source>
</evidence>
<feature type="domain" description="Tripartite ATP-independent periplasmic transporters DctQ component" evidence="10">
    <location>
        <begin position="22"/>
        <end position="150"/>
    </location>
</feature>
<protein>
    <submittedName>
        <fullName evidence="11">TRAP-type C4-dicarboxylate transport system, small permease component</fullName>
    </submittedName>
</protein>
<sequence>MEKRKDFAKILRYIVVVLLLAIVFITLLQVFFRFVLDSPLVWTDELSRFLLIWMVFLGAGIVSFDDKHLAVNVLQENMPPRIKLISDLIVRSVIVIFLGILIYTSIDIVAAAHYNRSGALEIPFSYWRVSITVGSILMIGYTVLRSVLDIRDFRSGTYGDDSSKEGTET</sequence>
<keyword evidence="5 9" id="KW-0812">Transmembrane</keyword>
<evidence type="ECO:0000256" key="4">
    <source>
        <dbReference type="ARBA" id="ARBA00022519"/>
    </source>
</evidence>
<dbReference type="AlphaFoldDB" id="A0A1I1W6V6"/>
<keyword evidence="3" id="KW-1003">Cell membrane</keyword>
<evidence type="ECO:0000256" key="7">
    <source>
        <dbReference type="ARBA" id="ARBA00023136"/>
    </source>
</evidence>
<dbReference type="RefSeq" id="WP_177183396.1">
    <property type="nucleotide sequence ID" value="NZ_FOMR01000005.1"/>
</dbReference>
<keyword evidence="6 9" id="KW-1133">Transmembrane helix</keyword>
<accession>A0A1I1W6V6</accession>
<proteinExistence type="inferred from homology"/>
<feature type="transmembrane region" description="Helical" evidence="9">
    <location>
        <begin position="126"/>
        <end position="144"/>
    </location>
</feature>
<evidence type="ECO:0000256" key="5">
    <source>
        <dbReference type="ARBA" id="ARBA00022692"/>
    </source>
</evidence>
<dbReference type="PANTHER" id="PTHR35011">
    <property type="entry name" value="2,3-DIKETO-L-GULONATE TRAP TRANSPORTER SMALL PERMEASE PROTEIN YIAM"/>
    <property type="match status" value="1"/>
</dbReference>